<dbReference type="GO" id="GO:0033194">
    <property type="term" value="P:response to hydroperoxide"/>
    <property type="evidence" value="ECO:0007669"/>
    <property type="project" value="TreeGrafter"/>
</dbReference>
<protein>
    <submittedName>
        <fullName evidence="2">UPF0246 protein</fullName>
    </submittedName>
</protein>
<organism evidence="2 3">
    <name type="scientific">Nesterenkonia cremea</name>
    <dbReference type="NCBI Taxonomy" id="1882340"/>
    <lineage>
        <taxon>Bacteria</taxon>
        <taxon>Bacillati</taxon>
        <taxon>Actinomycetota</taxon>
        <taxon>Actinomycetes</taxon>
        <taxon>Micrococcales</taxon>
        <taxon>Micrococcaceae</taxon>
        <taxon>Nesterenkonia</taxon>
    </lineage>
</organism>
<dbReference type="InterPro" id="IPR005583">
    <property type="entry name" value="YaaA"/>
</dbReference>
<reference evidence="2" key="1">
    <citation type="journal article" date="2014" name="Int. J. Syst. Evol. Microbiol.">
        <title>Complete genome sequence of Corynebacterium casei LMG S-19264T (=DSM 44701T), isolated from a smear-ripened cheese.</title>
        <authorList>
            <consortium name="US DOE Joint Genome Institute (JGI-PGF)"/>
            <person name="Walter F."/>
            <person name="Albersmeier A."/>
            <person name="Kalinowski J."/>
            <person name="Ruckert C."/>
        </authorList>
    </citation>
    <scope>NUCLEOTIDE SEQUENCE</scope>
    <source>
        <strain evidence="2">CGMCC 1.15388</strain>
    </source>
</reference>
<evidence type="ECO:0000313" key="3">
    <source>
        <dbReference type="Proteomes" id="UP000633136"/>
    </source>
</evidence>
<sequence>MKILLPPSEGKAAPQHDDAAQSGPSPLLDMAALTLPGLAEQREQVLRELIAASSREDAQAVLKVGVKVMAEVEANTALREAPTAPAHEIYTGVLFDALDACSLTEEQLALGARDVLIFSGLFGATGFTDRIPAYRLSMDVKLGELGNLGTFWKKQMKEPMEALVGDGLVIDCRSASYGKAFQPAPQHTLMVNSFTEKDGQRKVVTHFAKHARGELTGMLLRSSARPETIKDVVAIASQRWTTEVRPAEGRQPHQLDLISTSA</sequence>
<dbReference type="EMBL" id="BMIS01000008">
    <property type="protein sequence ID" value="GGE72757.1"/>
    <property type="molecule type" value="Genomic_DNA"/>
</dbReference>
<dbReference type="Pfam" id="PF03883">
    <property type="entry name" value="H2O2_YaaD"/>
    <property type="match status" value="1"/>
</dbReference>
<evidence type="ECO:0000313" key="2">
    <source>
        <dbReference type="EMBL" id="GGE72757.1"/>
    </source>
</evidence>
<name>A0A917ASL0_9MICC</name>
<gene>
    <name evidence="2" type="ORF">GCM10011401_19780</name>
</gene>
<proteinExistence type="predicted"/>
<keyword evidence="3" id="KW-1185">Reference proteome</keyword>
<dbReference type="PANTHER" id="PTHR30283">
    <property type="entry name" value="PEROXIDE STRESS RESPONSE PROTEIN YAAA"/>
    <property type="match status" value="1"/>
</dbReference>
<dbReference type="GO" id="GO:0005829">
    <property type="term" value="C:cytosol"/>
    <property type="evidence" value="ECO:0007669"/>
    <property type="project" value="TreeGrafter"/>
</dbReference>
<dbReference type="Proteomes" id="UP000633136">
    <property type="component" value="Unassembled WGS sequence"/>
</dbReference>
<comment type="caution">
    <text evidence="2">The sequence shown here is derived from an EMBL/GenBank/DDBJ whole genome shotgun (WGS) entry which is preliminary data.</text>
</comment>
<dbReference type="RefSeq" id="WP_188685244.1">
    <property type="nucleotide sequence ID" value="NZ_BMIS01000008.1"/>
</dbReference>
<dbReference type="PANTHER" id="PTHR30283:SF4">
    <property type="entry name" value="PEROXIDE STRESS RESISTANCE PROTEIN YAAA"/>
    <property type="match status" value="1"/>
</dbReference>
<reference evidence="2" key="2">
    <citation type="submission" date="2020-09" db="EMBL/GenBank/DDBJ databases">
        <authorList>
            <person name="Sun Q."/>
            <person name="Zhou Y."/>
        </authorList>
    </citation>
    <scope>NUCLEOTIDE SEQUENCE</scope>
    <source>
        <strain evidence="2">CGMCC 1.15388</strain>
    </source>
</reference>
<feature type="region of interest" description="Disordered" evidence="1">
    <location>
        <begin position="1"/>
        <end position="25"/>
    </location>
</feature>
<evidence type="ECO:0000256" key="1">
    <source>
        <dbReference type="SAM" id="MobiDB-lite"/>
    </source>
</evidence>
<dbReference type="AlphaFoldDB" id="A0A917ASL0"/>
<accession>A0A917ASL0</accession>